<dbReference type="EMBL" id="VFRQ01000003">
    <property type="protein sequence ID" value="TPE44708.1"/>
    <property type="molecule type" value="Genomic_DNA"/>
</dbReference>
<organism evidence="1 2">
    <name type="scientific">Pontibacter mangrovi</name>
    <dbReference type="NCBI Taxonomy" id="2589816"/>
    <lineage>
        <taxon>Bacteria</taxon>
        <taxon>Pseudomonadati</taxon>
        <taxon>Bacteroidota</taxon>
        <taxon>Cytophagia</taxon>
        <taxon>Cytophagales</taxon>
        <taxon>Hymenobacteraceae</taxon>
        <taxon>Pontibacter</taxon>
    </lineage>
</organism>
<comment type="caution">
    <text evidence="1">The sequence shown here is derived from an EMBL/GenBank/DDBJ whole genome shotgun (WGS) entry which is preliminary data.</text>
</comment>
<proteinExistence type="predicted"/>
<dbReference type="RefSeq" id="WP_140620743.1">
    <property type="nucleotide sequence ID" value="NZ_VFRQ01000003.1"/>
</dbReference>
<dbReference type="AlphaFoldDB" id="A0A501W5Z8"/>
<accession>A0A501W5Z8</accession>
<name>A0A501W5Z8_9BACT</name>
<evidence type="ECO:0000313" key="2">
    <source>
        <dbReference type="Proteomes" id="UP000316727"/>
    </source>
</evidence>
<dbReference type="OrthoDB" id="849284at2"/>
<reference evidence="1 2" key="1">
    <citation type="submission" date="2019-06" db="EMBL/GenBank/DDBJ databases">
        <title>A novel bacterium of genus Pontibacter, isolated from marine sediment.</title>
        <authorList>
            <person name="Huang H."/>
            <person name="Mo K."/>
            <person name="Hu Y."/>
        </authorList>
    </citation>
    <scope>NUCLEOTIDE SEQUENCE [LARGE SCALE GENOMIC DNA]</scope>
    <source>
        <strain evidence="1 2">HB172049</strain>
    </source>
</reference>
<dbReference type="Proteomes" id="UP000316727">
    <property type="component" value="Unassembled WGS sequence"/>
</dbReference>
<protein>
    <submittedName>
        <fullName evidence="1">Uncharacterized protein</fullName>
    </submittedName>
</protein>
<gene>
    <name evidence="1" type="ORF">FJM65_06695</name>
</gene>
<sequence length="344" mass="39754">MKHLFYIHSHITFIVSLQVIKYKKLKHEDCVFMYGRKFVPESDSLGIKHITVPYVQQPVNSFAVEKRFWKGWAKLHGFNKLIEQLIGKSEYHVYTHQTGMDFIRMFMSHKQCSGFSLIEEGVVSYLTLDKVNKELRPVGKATWRYEALKWVNYWGRLSFTIRFFDPGYAHAFGLSPSSFPGFPRKKLLPLAIENAADELPYKHVLVLDASVENKLTTAESMQMALKKTLDWLEKNGVRELWVKYHPEQVEKPASSVLYKDIFASYESRITIREIPQQVCLELLAGSQELKELTFYVFVSSVGIYAAMCGRKVYSFANFIAEADENYHKIIGNLPGLFSESVTFV</sequence>
<evidence type="ECO:0000313" key="1">
    <source>
        <dbReference type="EMBL" id="TPE44708.1"/>
    </source>
</evidence>
<keyword evidence="2" id="KW-1185">Reference proteome</keyword>